<dbReference type="Pfam" id="PF13589">
    <property type="entry name" value="HATPase_c_3"/>
    <property type="match status" value="1"/>
</dbReference>
<dbReference type="Proteomes" id="UP000234632">
    <property type="component" value="Unassembled WGS sequence"/>
</dbReference>
<dbReference type="InterPro" id="IPR036890">
    <property type="entry name" value="HATPase_C_sf"/>
</dbReference>
<protein>
    <recommendedName>
        <fullName evidence="3">ATPase</fullName>
    </recommendedName>
</protein>
<proteinExistence type="predicted"/>
<accession>A0A2N4SXV4</accession>
<evidence type="ECO:0000313" key="2">
    <source>
        <dbReference type="Proteomes" id="UP000234632"/>
    </source>
</evidence>
<gene>
    <name evidence="1" type="ORF">AUQ48_15895</name>
</gene>
<dbReference type="RefSeq" id="WP_101853234.1">
    <property type="nucleotide sequence ID" value="NZ_LOMZ01000002.1"/>
</dbReference>
<dbReference type="Gene3D" id="3.30.565.10">
    <property type="entry name" value="Histidine kinase-like ATPase, C-terminal domain"/>
    <property type="match status" value="1"/>
</dbReference>
<organism evidence="1 2">
    <name type="scientific">Kocuria flava</name>
    <dbReference type="NCBI Taxonomy" id="446860"/>
    <lineage>
        <taxon>Bacteria</taxon>
        <taxon>Bacillati</taxon>
        <taxon>Actinomycetota</taxon>
        <taxon>Actinomycetes</taxon>
        <taxon>Micrococcales</taxon>
        <taxon>Micrococcaceae</taxon>
        <taxon>Kocuria</taxon>
    </lineage>
</organism>
<dbReference type="AlphaFoldDB" id="A0A2N4SXV4"/>
<evidence type="ECO:0008006" key="3">
    <source>
        <dbReference type="Google" id="ProtNLM"/>
    </source>
</evidence>
<reference evidence="1 2" key="1">
    <citation type="submission" date="2015-12" db="EMBL/GenBank/DDBJ databases">
        <authorList>
            <person name="Shamseldin A."/>
            <person name="Moawad H."/>
            <person name="Abd El-Rahim W.M."/>
            <person name="Sadowsky M.J."/>
        </authorList>
    </citation>
    <scope>NUCLEOTIDE SEQUENCE [LARGE SCALE GENOMIC DNA]</scope>
    <source>
        <strain evidence="1 2">S43</strain>
    </source>
</reference>
<dbReference type="SUPFAM" id="SSF55874">
    <property type="entry name" value="ATPase domain of HSP90 chaperone/DNA topoisomerase II/histidine kinase"/>
    <property type="match status" value="1"/>
</dbReference>
<dbReference type="EMBL" id="LOMZ01000002">
    <property type="protein sequence ID" value="PLC10807.1"/>
    <property type="molecule type" value="Genomic_DNA"/>
</dbReference>
<sequence length="498" mass="55139">MSSAPQPVSFREVPPDSAVVSAVGRHHTLETAVADLVDNSVDAGATTVMVRFLLEDGHAVGLQVIDDGRGMDSVEIDHAMTYARQRNYDPADLGHFGIGLKAASLSQAETLLVWSRASHHLPTGRRLRRETLATTPVVESFDTDDVRAHLEDLGLPAGFRTGTVVEWLDVRTFLSSEDPREQNAWLSRTTDALRIHLGTVFHRILSRGDLTVQLVQRDGNWDGLPATVPALDPFPDERNIQQGFPWTLEFELPGLHSAVQGFIWHKRGLGARGYRLDGRPPIETQGFYVYRRDRLLQQGSWNGLVTPDRDLGLSRLTLDIDDLGTHVTFNPEKAGVTFDATLREALLASRTQDGHNFRDYLRVAKVQGEQSRSRTARRITVVEPGAGMPAVVRQAFREATAFVPGEQPFRTRWSLLPEDRMVEVDLEGHVLLLNARHRTTLGGIDGGRNDDAPVVKALLALLVGAHFARDNYGSRITHELDVLNTILTAAVKDAETRP</sequence>
<evidence type="ECO:0000313" key="1">
    <source>
        <dbReference type="EMBL" id="PLC10807.1"/>
    </source>
</evidence>
<comment type="caution">
    <text evidence="1">The sequence shown here is derived from an EMBL/GenBank/DDBJ whole genome shotgun (WGS) entry which is preliminary data.</text>
</comment>
<name>A0A2N4SXV4_9MICC</name>